<dbReference type="InterPro" id="IPR035069">
    <property type="entry name" value="TTHA1013/TTHA0281-like"/>
</dbReference>
<protein>
    <submittedName>
        <fullName evidence="2">Predicted nuclease of the RNAse H fold, HicB family</fullName>
    </submittedName>
</protein>
<evidence type="ECO:0000313" key="3">
    <source>
        <dbReference type="Proteomes" id="UP000183208"/>
    </source>
</evidence>
<gene>
    <name evidence="2" type="ORF">SAMN05444171_7744</name>
</gene>
<dbReference type="EMBL" id="FNTI01000001">
    <property type="protein sequence ID" value="SEE49870.1"/>
    <property type="molecule type" value="Genomic_DNA"/>
</dbReference>
<feature type="domain" description="HicB-like antitoxin of toxin-antitoxin system" evidence="1">
    <location>
        <begin position="7"/>
        <end position="116"/>
    </location>
</feature>
<dbReference type="Proteomes" id="UP000183208">
    <property type="component" value="Unassembled WGS sequence"/>
</dbReference>
<accession>A0A1M7JCT1</accession>
<dbReference type="SUPFAM" id="SSF143100">
    <property type="entry name" value="TTHA1013/TTHA0281-like"/>
    <property type="match status" value="1"/>
</dbReference>
<dbReference type="AlphaFoldDB" id="A0A1M7JCT1"/>
<name>A0A1M7JCT1_9BRAD</name>
<dbReference type="Gene3D" id="3.30.160.250">
    <property type="match status" value="1"/>
</dbReference>
<dbReference type="OrthoDB" id="9807959at2"/>
<dbReference type="Pfam" id="PF15919">
    <property type="entry name" value="HicB_lk_antitox"/>
    <property type="match status" value="1"/>
</dbReference>
<reference evidence="2 3" key="1">
    <citation type="submission" date="2016-10" db="EMBL/GenBank/DDBJ databases">
        <authorList>
            <person name="de Groot N.N."/>
        </authorList>
    </citation>
    <scope>NUCLEOTIDE SEQUENCE [LARGE SCALE GENOMIC DNA]</scope>
    <source>
        <strain evidence="2 3">GAS522</strain>
    </source>
</reference>
<proteinExistence type="predicted"/>
<evidence type="ECO:0000313" key="2">
    <source>
        <dbReference type="EMBL" id="SEE49870.1"/>
    </source>
</evidence>
<dbReference type="RefSeq" id="WP_074830353.1">
    <property type="nucleotide sequence ID" value="NZ_FNTI01000001.1"/>
</dbReference>
<dbReference type="InterPro" id="IPR031807">
    <property type="entry name" value="HicB-like"/>
</dbReference>
<sequence length="213" mass="23101">MATFISLVRGDASSGYTASVPDFSGFAVQATTLDHVLAKVREALAAHIERLLANNETVPVPTSVDAIKCDEALLLFAVEMPDDIGAVRVDLPIPALALARIDSFAGRNGLTRASLFVSAVDRWIVQETSPRQGMRERSTGPTLFDFITPPELKMETVTTNIDRPGETAVERSEVNPADDIDVKRSVDNITQELERLLEESSHQQPASGGKKDD</sequence>
<evidence type="ECO:0000259" key="1">
    <source>
        <dbReference type="Pfam" id="PF15919"/>
    </source>
</evidence>
<organism evidence="2 3">
    <name type="scientific">Bradyrhizobium lablabi</name>
    <dbReference type="NCBI Taxonomy" id="722472"/>
    <lineage>
        <taxon>Bacteria</taxon>
        <taxon>Pseudomonadati</taxon>
        <taxon>Pseudomonadota</taxon>
        <taxon>Alphaproteobacteria</taxon>
        <taxon>Hyphomicrobiales</taxon>
        <taxon>Nitrobacteraceae</taxon>
        <taxon>Bradyrhizobium</taxon>
    </lineage>
</organism>